<dbReference type="AlphaFoldDB" id="A0A4C1SMU6"/>
<sequence length="76" mass="8608">MRHDKRGPYGAKQIGAPLTLQMRRRGRLHKTRHLIRRPPRPARARGERAEFARIPFGSSKVVKTSPSTPASERDGP</sequence>
<feature type="region of interest" description="Disordered" evidence="1">
    <location>
        <begin position="37"/>
        <end position="76"/>
    </location>
</feature>
<dbReference type="EMBL" id="BGZK01003667">
    <property type="protein sequence ID" value="GBP03533.1"/>
    <property type="molecule type" value="Genomic_DNA"/>
</dbReference>
<keyword evidence="3" id="KW-1185">Reference proteome</keyword>
<name>A0A4C1SMU6_EUMVA</name>
<evidence type="ECO:0000256" key="1">
    <source>
        <dbReference type="SAM" id="MobiDB-lite"/>
    </source>
</evidence>
<proteinExistence type="predicted"/>
<organism evidence="2 3">
    <name type="scientific">Eumeta variegata</name>
    <name type="common">Bagworm moth</name>
    <name type="synonym">Eumeta japonica</name>
    <dbReference type="NCBI Taxonomy" id="151549"/>
    <lineage>
        <taxon>Eukaryota</taxon>
        <taxon>Metazoa</taxon>
        <taxon>Ecdysozoa</taxon>
        <taxon>Arthropoda</taxon>
        <taxon>Hexapoda</taxon>
        <taxon>Insecta</taxon>
        <taxon>Pterygota</taxon>
        <taxon>Neoptera</taxon>
        <taxon>Endopterygota</taxon>
        <taxon>Lepidoptera</taxon>
        <taxon>Glossata</taxon>
        <taxon>Ditrysia</taxon>
        <taxon>Tineoidea</taxon>
        <taxon>Psychidae</taxon>
        <taxon>Oiketicinae</taxon>
        <taxon>Eumeta</taxon>
    </lineage>
</organism>
<comment type="caution">
    <text evidence="2">The sequence shown here is derived from an EMBL/GenBank/DDBJ whole genome shotgun (WGS) entry which is preliminary data.</text>
</comment>
<evidence type="ECO:0000313" key="3">
    <source>
        <dbReference type="Proteomes" id="UP000299102"/>
    </source>
</evidence>
<dbReference type="Proteomes" id="UP000299102">
    <property type="component" value="Unassembled WGS sequence"/>
</dbReference>
<protein>
    <submittedName>
        <fullName evidence="2">Uncharacterized protein</fullName>
    </submittedName>
</protein>
<reference evidence="2 3" key="1">
    <citation type="journal article" date="2019" name="Commun. Biol.">
        <title>The bagworm genome reveals a unique fibroin gene that provides high tensile strength.</title>
        <authorList>
            <person name="Kono N."/>
            <person name="Nakamura H."/>
            <person name="Ohtoshi R."/>
            <person name="Tomita M."/>
            <person name="Numata K."/>
            <person name="Arakawa K."/>
        </authorList>
    </citation>
    <scope>NUCLEOTIDE SEQUENCE [LARGE SCALE GENOMIC DNA]</scope>
</reference>
<evidence type="ECO:0000313" key="2">
    <source>
        <dbReference type="EMBL" id="GBP03533.1"/>
    </source>
</evidence>
<gene>
    <name evidence="2" type="ORF">EVAR_69152_1</name>
</gene>
<feature type="compositionally biased region" description="Polar residues" evidence="1">
    <location>
        <begin position="61"/>
        <end position="70"/>
    </location>
</feature>
<accession>A0A4C1SMU6</accession>